<sequence length="239" mass="25645">MESRDVIMKQIASQAAQVRHTFEASSKKRHANVSSATAAAALHMANLNKRRKLEKSILSNDEGGAPLPSTSNGHTSNGHYFHSAIASFTRPEPKKPIIDNSSSNISDGITVKSQAGDIVVSPNDVIQGNGKTTQSLVGNKRYRVWIDLHSASFAKALSQEERVQIATSVVNTVTSSAPRGKFLSMDITSGLWYEMGQESAVNMTMGALLQCTAAHSPVAVQMPPQQAAVQRKTFVSRAA</sequence>
<accession>A0AAD9D7Z7</accession>
<feature type="domain" description="DUF6824" evidence="1">
    <location>
        <begin position="124"/>
        <end position="208"/>
    </location>
</feature>
<name>A0AAD9D7Z7_9STRA</name>
<reference evidence="2" key="1">
    <citation type="submission" date="2023-06" db="EMBL/GenBank/DDBJ databases">
        <title>Survivors Of The Sea: Transcriptome response of Skeletonema marinoi to long-term dormancy.</title>
        <authorList>
            <person name="Pinder M.I.M."/>
            <person name="Kourtchenko O."/>
            <person name="Robertson E.K."/>
            <person name="Larsson T."/>
            <person name="Maumus F."/>
            <person name="Osuna-Cruz C.M."/>
            <person name="Vancaester E."/>
            <person name="Stenow R."/>
            <person name="Vandepoele K."/>
            <person name="Ploug H."/>
            <person name="Bruchert V."/>
            <person name="Godhe A."/>
            <person name="Topel M."/>
        </authorList>
    </citation>
    <scope>NUCLEOTIDE SEQUENCE</scope>
    <source>
        <strain evidence="2">R05AC</strain>
    </source>
</reference>
<gene>
    <name evidence="3" type="ORF">QTG54_007128</name>
    <name evidence="2" type="ORF">QTG54_013305</name>
</gene>
<evidence type="ECO:0000313" key="3">
    <source>
        <dbReference type="EMBL" id="KAK1742563.1"/>
    </source>
</evidence>
<proteinExistence type="predicted"/>
<keyword evidence="4" id="KW-1185">Reference proteome</keyword>
<comment type="caution">
    <text evidence="2">The sequence shown here is derived from an EMBL/GenBank/DDBJ whole genome shotgun (WGS) entry which is preliminary data.</text>
</comment>
<evidence type="ECO:0000313" key="4">
    <source>
        <dbReference type="Proteomes" id="UP001224775"/>
    </source>
</evidence>
<organism evidence="2 4">
    <name type="scientific">Skeletonema marinoi</name>
    <dbReference type="NCBI Taxonomy" id="267567"/>
    <lineage>
        <taxon>Eukaryota</taxon>
        <taxon>Sar</taxon>
        <taxon>Stramenopiles</taxon>
        <taxon>Ochrophyta</taxon>
        <taxon>Bacillariophyta</taxon>
        <taxon>Coscinodiscophyceae</taxon>
        <taxon>Thalassiosirophycidae</taxon>
        <taxon>Thalassiosirales</taxon>
        <taxon>Skeletonemataceae</taxon>
        <taxon>Skeletonema</taxon>
        <taxon>Skeletonema marinoi-dohrnii complex</taxon>
    </lineage>
</organism>
<dbReference type="InterPro" id="IPR049227">
    <property type="entry name" value="DUF6824"/>
</dbReference>
<dbReference type="EMBL" id="JATAAI010000011">
    <property type="protein sequence ID" value="KAK1742563.1"/>
    <property type="molecule type" value="Genomic_DNA"/>
</dbReference>
<evidence type="ECO:0000313" key="2">
    <source>
        <dbReference type="EMBL" id="KAK1736169.1"/>
    </source>
</evidence>
<dbReference type="EMBL" id="JATAAI010000030">
    <property type="protein sequence ID" value="KAK1736169.1"/>
    <property type="molecule type" value="Genomic_DNA"/>
</dbReference>
<evidence type="ECO:0000259" key="1">
    <source>
        <dbReference type="Pfam" id="PF20710"/>
    </source>
</evidence>
<protein>
    <recommendedName>
        <fullName evidence="1">DUF6824 domain-containing protein</fullName>
    </recommendedName>
</protein>
<dbReference type="Pfam" id="PF20710">
    <property type="entry name" value="DUF6824"/>
    <property type="match status" value="1"/>
</dbReference>
<dbReference type="AlphaFoldDB" id="A0AAD9D7Z7"/>
<dbReference type="Proteomes" id="UP001224775">
    <property type="component" value="Unassembled WGS sequence"/>
</dbReference>